<evidence type="ECO:0000313" key="1">
    <source>
        <dbReference type="EMBL" id="KAK2729913.1"/>
    </source>
</evidence>
<dbReference type="EMBL" id="VYYT01000743">
    <property type="protein sequence ID" value="KAK2729913.1"/>
    <property type="molecule type" value="Genomic_DNA"/>
</dbReference>
<proteinExistence type="predicted"/>
<gene>
    <name evidence="1" type="ORF">CKAH01_09951</name>
</gene>
<keyword evidence="2" id="KW-1185">Reference proteome</keyword>
<evidence type="ECO:0000313" key="2">
    <source>
        <dbReference type="Proteomes" id="UP001281614"/>
    </source>
</evidence>
<protein>
    <submittedName>
        <fullName evidence="1">Uncharacterized protein</fullName>
    </submittedName>
</protein>
<organism evidence="1 2">
    <name type="scientific">Colletotrichum kahawae</name>
    <name type="common">Coffee berry disease fungus</name>
    <dbReference type="NCBI Taxonomy" id="34407"/>
    <lineage>
        <taxon>Eukaryota</taxon>
        <taxon>Fungi</taxon>
        <taxon>Dikarya</taxon>
        <taxon>Ascomycota</taxon>
        <taxon>Pezizomycotina</taxon>
        <taxon>Sordariomycetes</taxon>
        <taxon>Hypocreomycetidae</taxon>
        <taxon>Glomerellales</taxon>
        <taxon>Glomerellaceae</taxon>
        <taxon>Colletotrichum</taxon>
        <taxon>Colletotrichum gloeosporioides species complex</taxon>
    </lineage>
</organism>
<sequence length="26" mass="3075">MLQGLGRNPSPFLRLLRFHFFSARRG</sequence>
<name>A0AAD9Y0F5_COLKA</name>
<comment type="caution">
    <text evidence="1">The sequence shown here is derived from an EMBL/GenBank/DDBJ whole genome shotgun (WGS) entry which is preliminary data.</text>
</comment>
<dbReference type="Proteomes" id="UP001281614">
    <property type="component" value="Unassembled WGS sequence"/>
</dbReference>
<reference evidence="1" key="1">
    <citation type="submission" date="2023-02" db="EMBL/GenBank/DDBJ databases">
        <title>Colletotrichum kahawae CIFC_Que2 genome sequencing and assembly.</title>
        <authorList>
            <person name="Baroncelli R."/>
        </authorList>
    </citation>
    <scope>NUCLEOTIDE SEQUENCE</scope>
    <source>
        <strain evidence="1">CIFC_Que2</strain>
    </source>
</reference>
<dbReference type="AlphaFoldDB" id="A0AAD9Y0F5"/>
<accession>A0AAD9Y0F5</accession>